<reference evidence="7 8" key="1">
    <citation type="submission" date="2019-01" db="EMBL/GenBank/DDBJ databases">
        <authorList>
            <person name="Chen W.-M."/>
        </authorList>
    </citation>
    <scope>NUCLEOTIDE SEQUENCE [LARGE SCALE GENOMIC DNA]</scope>
    <source>
        <strain evidence="7 8">CCP-6</strain>
    </source>
</reference>
<dbReference type="OrthoDB" id="259025at2"/>
<evidence type="ECO:0000256" key="2">
    <source>
        <dbReference type="ARBA" id="ARBA00022475"/>
    </source>
</evidence>
<keyword evidence="8" id="KW-1185">Reference proteome</keyword>
<feature type="transmembrane region" description="Helical" evidence="6">
    <location>
        <begin position="94"/>
        <end position="110"/>
    </location>
</feature>
<evidence type="ECO:0000256" key="3">
    <source>
        <dbReference type="ARBA" id="ARBA00022692"/>
    </source>
</evidence>
<dbReference type="AlphaFoldDB" id="A0A437MDR7"/>
<feature type="transmembrane region" description="Helical" evidence="6">
    <location>
        <begin position="149"/>
        <end position="171"/>
    </location>
</feature>
<dbReference type="EMBL" id="SACL01000005">
    <property type="protein sequence ID" value="RVT95807.1"/>
    <property type="molecule type" value="Genomic_DNA"/>
</dbReference>
<evidence type="ECO:0000256" key="1">
    <source>
        <dbReference type="ARBA" id="ARBA00004651"/>
    </source>
</evidence>
<keyword evidence="3 6" id="KW-0812">Transmembrane</keyword>
<feature type="transmembrane region" description="Helical" evidence="6">
    <location>
        <begin position="69"/>
        <end position="87"/>
    </location>
</feature>
<feature type="transmembrane region" description="Helical" evidence="6">
    <location>
        <begin position="43"/>
        <end position="63"/>
    </location>
</feature>
<dbReference type="RefSeq" id="WP_127788668.1">
    <property type="nucleotide sequence ID" value="NZ_SACL01000005.1"/>
</dbReference>
<dbReference type="GO" id="GO:0005886">
    <property type="term" value="C:plasma membrane"/>
    <property type="evidence" value="ECO:0007669"/>
    <property type="project" value="UniProtKB-SubCell"/>
</dbReference>
<sequence>MSIPYCGTPPLPGAVAWNLDPVLLAVLVAGGALLAWRGRGTALLGWVLAGLMLISPLCNLSVALFSARVAQHLVLIFLAAPLLAQGVALGRFGVGLPALCFGAALWAWHLPGPYLSSFDSHAVYWAMQLTLLGTATWLWGAISVAQPGSALLAVLGTAAQGGALGALLTLAQRPLFITAHTPGITAPWGLTPLEDQQIGGLLMWVPGGLLFVAASIVALTLALRPRPAV</sequence>
<evidence type="ECO:0000256" key="5">
    <source>
        <dbReference type="ARBA" id="ARBA00023136"/>
    </source>
</evidence>
<dbReference type="Proteomes" id="UP000282957">
    <property type="component" value="Unassembled WGS sequence"/>
</dbReference>
<comment type="subcellular location">
    <subcellularLocation>
        <location evidence="1">Cell membrane</location>
        <topology evidence="1">Multi-pass membrane protein</topology>
    </subcellularLocation>
</comment>
<evidence type="ECO:0000313" key="8">
    <source>
        <dbReference type="Proteomes" id="UP000282957"/>
    </source>
</evidence>
<keyword evidence="5 6" id="KW-0472">Membrane</keyword>
<keyword evidence="2" id="KW-1003">Cell membrane</keyword>
<accession>A0A437MDR7</accession>
<feature type="transmembrane region" description="Helical" evidence="6">
    <location>
        <begin position="122"/>
        <end position="142"/>
    </location>
</feature>
<evidence type="ECO:0000256" key="4">
    <source>
        <dbReference type="ARBA" id="ARBA00022989"/>
    </source>
</evidence>
<evidence type="ECO:0000256" key="6">
    <source>
        <dbReference type="SAM" id="Phobius"/>
    </source>
</evidence>
<gene>
    <name evidence="7" type="ORF">EOD42_16600</name>
</gene>
<protein>
    <submittedName>
        <fullName evidence="7">Cytochrome c oxidase assembly protein</fullName>
    </submittedName>
</protein>
<feature type="transmembrane region" description="Helical" evidence="6">
    <location>
        <begin position="15"/>
        <end position="36"/>
    </location>
</feature>
<keyword evidence="4 6" id="KW-1133">Transmembrane helix</keyword>
<evidence type="ECO:0000313" key="7">
    <source>
        <dbReference type="EMBL" id="RVT95807.1"/>
    </source>
</evidence>
<comment type="caution">
    <text evidence="7">The sequence shown here is derived from an EMBL/GenBank/DDBJ whole genome shotgun (WGS) entry which is preliminary data.</text>
</comment>
<dbReference type="Pfam" id="PF09678">
    <property type="entry name" value="Caa3_CtaG"/>
    <property type="match status" value="1"/>
</dbReference>
<name>A0A437MDR7_9PROT</name>
<proteinExistence type="predicted"/>
<dbReference type="InterPro" id="IPR019108">
    <property type="entry name" value="Caa3_assmbl_CtaG-rel"/>
</dbReference>
<feature type="transmembrane region" description="Helical" evidence="6">
    <location>
        <begin position="201"/>
        <end position="223"/>
    </location>
</feature>
<organism evidence="7 8">
    <name type="scientific">Rhodovarius crocodyli</name>
    <dbReference type="NCBI Taxonomy" id="1979269"/>
    <lineage>
        <taxon>Bacteria</taxon>
        <taxon>Pseudomonadati</taxon>
        <taxon>Pseudomonadota</taxon>
        <taxon>Alphaproteobacteria</taxon>
        <taxon>Acetobacterales</taxon>
        <taxon>Roseomonadaceae</taxon>
        <taxon>Rhodovarius</taxon>
    </lineage>
</organism>